<dbReference type="EMBL" id="CP125967">
    <property type="protein sequence ID" value="WWO38415.1"/>
    <property type="molecule type" value="Genomic_DNA"/>
</dbReference>
<evidence type="ECO:0000256" key="5">
    <source>
        <dbReference type="ARBA" id="ARBA00023136"/>
    </source>
</evidence>
<feature type="transmembrane region" description="Helical" evidence="6">
    <location>
        <begin position="100"/>
        <end position="122"/>
    </location>
</feature>
<evidence type="ECO:0000313" key="8">
    <source>
        <dbReference type="Proteomes" id="UP001379444"/>
    </source>
</evidence>
<proteinExistence type="predicted"/>
<evidence type="ECO:0000256" key="2">
    <source>
        <dbReference type="ARBA" id="ARBA00022475"/>
    </source>
</evidence>
<feature type="transmembrane region" description="Helical" evidence="6">
    <location>
        <begin position="262"/>
        <end position="281"/>
    </location>
</feature>
<keyword evidence="3 6" id="KW-0812">Transmembrane</keyword>
<dbReference type="PANTHER" id="PTHR30482:SF10">
    <property type="entry name" value="HIGH-AFFINITY BRANCHED-CHAIN AMINO ACID TRANSPORT PROTEIN BRAE"/>
    <property type="match status" value="1"/>
</dbReference>
<comment type="subcellular location">
    <subcellularLocation>
        <location evidence="1">Cell inner membrane</location>
        <topology evidence="1">Multi-pass membrane protein</topology>
    </subcellularLocation>
</comment>
<feature type="transmembrane region" description="Helical" evidence="6">
    <location>
        <begin position="189"/>
        <end position="205"/>
    </location>
</feature>
<dbReference type="InterPro" id="IPR001851">
    <property type="entry name" value="ABC_transp_permease"/>
</dbReference>
<evidence type="ECO:0000256" key="1">
    <source>
        <dbReference type="ARBA" id="ARBA00004429"/>
    </source>
</evidence>
<feature type="transmembrane region" description="Helical" evidence="6">
    <location>
        <begin position="129"/>
        <end position="146"/>
    </location>
</feature>
<evidence type="ECO:0000256" key="3">
    <source>
        <dbReference type="ARBA" id="ARBA00022692"/>
    </source>
</evidence>
<evidence type="ECO:0000313" key="7">
    <source>
        <dbReference type="EMBL" id="WWO38415.1"/>
    </source>
</evidence>
<feature type="transmembrane region" description="Helical" evidence="6">
    <location>
        <begin position="239"/>
        <end position="256"/>
    </location>
</feature>
<dbReference type="CDD" id="cd06581">
    <property type="entry name" value="TM_PBP1_LivM_like"/>
    <property type="match status" value="1"/>
</dbReference>
<feature type="transmembrane region" description="Helical" evidence="6">
    <location>
        <begin position="20"/>
        <end position="39"/>
    </location>
</feature>
<keyword evidence="4 6" id="KW-1133">Transmembrane helix</keyword>
<dbReference type="InterPro" id="IPR043428">
    <property type="entry name" value="LivM-like"/>
</dbReference>
<keyword evidence="8" id="KW-1185">Reference proteome</keyword>
<dbReference type="Proteomes" id="UP001379444">
    <property type="component" value="Chromosome"/>
</dbReference>
<gene>
    <name evidence="7" type="ORF">QNA12_18375</name>
</gene>
<reference evidence="7 8" key="1">
    <citation type="journal article" date="2024" name="Front. Plant Sci.">
        <title>Comprehensive phenomic and genomic studies of the species, Pectobacterium cacticida and proposal for reclassification as Alcorniella cacticida comb. nov.</title>
        <authorList>
            <person name="Jonca J."/>
            <person name="Pirhonen M."/>
            <person name="Waleron M.M."/>
            <person name="Gawor J."/>
            <person name="Mrozik A."/>
            <person name="Smoktunowicz M."/>
            <person name="Waleron K."/>
            <person name="Waleron M."/>
        </authorList>
    </citation>
    <scope>NUCLEOTIDE SEQUENCE [LARGE SCALE GENOMIC DNA]</scope>
    <source>
        <strain evidence="7 8">DPMP6</strain>
    </source>
</reference>
<dbReference type="PANTHER" id="PTHR30482">
    <property type="entry name" value="HIGH-AFFINITY BRANCHED-CHAIN AMINO ACID TRANSPORT SYSTEM PERMEASE"/>
    <property type="match status" value="1"/>
</dbReference>
<protein>
    <submittedName>
        <fullName evidence="7">Branched-chain amino acid ABC transporter permease</fullName>
    </submittedName>
</protein>
<evidence type="ECO:0000256" key="4">
    <source>
        <dbReference type="ARBA" id="ARBA00022989"/>
    </source>
</evidence>
<keyword evidence="2" id="KW-1003">Cell membrane</keyword>
<accession>A0ABZ2G9V9</accession>
<evidence type="ECO:0000256" key="6">
    <source>
        <dbReference type="SAM" id="Phobius"/>
    </source>
</evidence>
<dbReference type="Pfam" id="PF02653">
    <property type="entry name" value="BPD_transp_2"/>
    <property type="match status" value="1"/>
</dbReference>
<sequence>MTMTSVNVSVDDAHKRSLSNTTLISGIILAVALLLPLVLDSALIGDFSYFLLWTFCAIGLAAMWGHGGILSFGQTAFFGLAGYTYGVMTLNFGDGVLSTWSGLLFALLVAATVAAALGYLMFYGGVTGIFIGIVTLSFTLVLETFMSQTAGPQWTIGSARLNGFNGMSGMPPLALPGLDGERFTLEGNAFYYLIILLLGVIYWGVRRLLHSNFGLTLASIRENPRRAEMLGIDIRRYQLLVFVLGGVLSGLSGALYTIWGSYITPSSMGLTAAAMPVIWVATAGRKNIFGTVVITALMVWLSQWLAVYGSEYAMILLGFILLFVILAAPNGLLPWLAEKIGYLATRRHVNHELQHNDVRHKGE</sequence>
<feature type="transmembrane region" description="Helical" evidence="6">
    <location>
        <begin position="51"/>
        <end position="80"/>
    </location>
</feature>
<organism evidence="7 8">
    <name type="scientific">Pectobacterium cacticida</name>
    <dbReference type="NCBI Taxonomy" id="69221"/>
    <lineage>
        <taxon>Bacteria</taxon>
        <taxon>Pseudomonadati</taxon>
        <taxon>Pseudomonadota</taxon>
        <taxon>Gammaproteobacteria</taxon>
        <taxon>Enterobacterales</taxon>
        <taxon>Pectobacteriaceae</taxon>
        <taxon>Pectobacterium</taxon>
    </lineage>
</organism>
<name>A0ABZ2G9V9_9GAMM</name>
<feature type="transmembrane region" description="Helical" evidence="6">
    <location>
        <begin position="288"/>
        <end position="306"/>
    </location>
</feature>
<keyword evidence="5 6" id="KW-0472">Membrane</keyword>
<feature type="transmembrane region" description="Helical" evidence="6">
    <location>
        <begin position="312"/>
        <end position="337"/>
    </location>
</feature>